<dbReference type="SUPFAM" id="SSF48024">
    <property type="entry name" value="N-terminal domain of DnaB helicase"/>
    <property type="match status" value="1"/>
</dbReference>
<evidence type="ECO:0000256" key="6">
    <source>
        <dbReference type="ARBA" id="ARBA00022806"/>
    </source>
</evidence>
<feature type="region of interest" description="Disordered" evidence="13">
    <location>
        <begin position="1"/>
        <end position="22"/>
    </location>
</feature>
<dbReference type="PANTHER" id="PTHR30153">
    <property type="entry name" value="REPLICATIVE DNA HELICASE DNAB"/>
    <property type="match status" value="1"/>
</dbReference>
<dbReference type="Gene3D" id="3.40.50.300">
    <property type="entry name" value="P-loop containing nucleotide triphosphate hydrolases"/>
    <property type="match status" value="1"/>
</dbReference>
<dbReference type="InterPro" id="IPR007694">
    <property type="entry name" value="DNA_helicase_DnaB-like_C"/>
</dbReference>
<dbReference type="InterPro" id="IPR007692">
    <property type="entry name" value="DNA_helicase_DnaB"/>
</dbReference>
<keyword evidence="5 12" id="KW-0378">Hydrolase</keyword>
<reference evidence="15 16" key="1">
    <citation type="submission" date="2024-10" db="EMBL/GenBank/DDBJ databases">
        <title>The Natural Products Discovery Center: Release of the First 8490 Sequenced Strains for Exploring Actinobacteria Biosynthetic Diversity.</title>
        <authorList>
            <person name="Kalkreuter E."/>
            <person name="Kautsar S.A."/>
            <person name="Yang D."/>
            <person name="Bader C.D."/>
            <person name="Teijaro C.N."/>
            <person name="Fluegel L."/>
            <person name="Davis C.M."/>
            <person name="Simpson J.R."/>
            <person name="Lauterbach L."/>
            <person name="Steele A.D."/>
            <person name="Gui C."/>
            <person name="Meng S."/>
            <person name="Li G."/>
            <person name="Viehrig K."/>
            <person name="Ye F."/>
            <person name="Su P."/>
            <person name="Kiefer A.F."/>
            <person name="Nichols A."/>
            <person name="Cepeda A.J."/>
            <person name="Yan W."/>
            <person name="Fan B."/>
            <person name="Jiang Y."/>
            <person name="Adhikari A."/>
            <person name="Zheng C.-J."/>
            <person name="Schuster L."/>
            <person name="Cowan T.M."/>
            <person name="Smanski M.J."/>
            <person name="Chevrette M.G."/>
            <person name="De Carvalho L.P.S."/>
            <person name="Shen B."/>
        </authorList>
    </citation>
    <scope>NUCLEOTIDE SEQUENCE [LARGE SCALE GENOMIC DNA]</scope>
    <source>
        <strain evidence="15 16">NPDC049639</strain>
    </source>
</reference>
<keyword evidence="6 12" id="KW-0347">Helicase</keyword>
<name>A0ABW8AI02_9ACTN</name>
<evidence type="ECO:0000256" key="2">
    <source>
        <dbReference type="ARBA" id="ARBA00022515"/>
    </source>
</evidence>
<comment type="function">
    <text evidence="12">The main replicative DNA helicase, it participates in initiation and elongation during chromosome replication. Travels ahead of the DNA replisome, separating dsDNA into templates for DNA synthesis. A processive ATP-dependent 5'-3' DNA helicase it has DNA-dependent ATPase activity.</text>
</comment>
<dbReference type="InterPro" id="IPR036185">
    <property type="entry name" value="DNA_heli_DnaB-like_N_sf"/>
</dbReference>
<dbReference type="InterPro" id="IPR007693">
    <property type="entry name" value="DNA_helicase_DnaB-like_N"/>
</dbReference>
<comment type="caution">
    <text evidence="15">The sequence shown here is derived from an EMBL/GenBank/DDBJ whole genome shotgun (WGS) entry which is preliminary data.</text>
</comment>
<dbReference type="CDD" id="cd00984">
    <property type="entry name" value="DnaB_C"/>
    <property type="match status" value="1"/>
</dbReference>
<protein>
    <recommendedName>
        <fullName evidence="11 12">Replicative DNA helicase</fullName>
        <ecNumber evidence="11 12">5.6.2.3</ecNumber>
    </recommendedName>
</protein>
<dbReference type="RefSeq" id="WP_398276719.1">
    <property type="nucleotide sequence ID" value="NZ_JBITLV010000001.1"/>
</dbReference>
<evidence type="ECO:0000313" key="15">
    <source>
        <dbReference type="EMBL" id="MFI7585984.1"/>
    </source>
</evidence>
<dbReference type="Gene3D" id="1.10.860.10">
    <property type="entry name" value="DNAb Helicase, Chain A"/>
    <property type="match status" value="1"/>
</dbReference>
<dbReference type="Pfam" id="PF00772">
    <property type="entry name" value="DnaB"/>
    <property type="match status" value="1"/>
</dbReference>
<feature type="domain" description="SF4 helicase" evidence="14">
    <location>
        <begin position="193"/>
        <end position="456"/>
    </location>
</feature>
<dbReference type="PANTHER" id="PTHR30153:SF2">
    <property type="entry name" value="REPLICATIVE DNA HELICASE"/>
    <property type="match status" value="1"/>
</dbReference>
<keyword evidence="9" id="KW-0413">Isomerase</keyword>
<evidence type="ECO:0000256" key="8">
    <source>
        <dbReference type="ARBA" id="ARBA00023125"/>
    </source>
</evidence>
<comment type="catalytic activity">
    <reaction evidence="10 12">
        <text>ATP + H2O = ADP + phosphate + H(+)</text>
        <dbReference type="Rhea" id="RHEA:13065"/>
        <dbReference type="ChEBI" id="CHEBI:15377"/>
        <dbReference type="ChEBI" id="CHEBI:15378"/>
        <dbReference type="ChEBI" id="CHEBI:30616"/>
        <dbReference type="ChEBI" id="CHEBI:43474"/>
        <dbReference type="ChEBI" id="CHEBI:456216"/>
        <dbReference type="EC" id="5.6.2.3"/>
    </reaction>
</comment>
<comment type="similarity">
    <text evidence="1 12">Belongs to the helicase family. DnaB subfamily.</text>
</comment>
<feature type="compositionally biased region" description="Low complexity" evidence="13">
    <location>
        <begin position="1"/>
        <end position="10"/>
    </location>
</feature>
<evidence type="ECO:0000256" key="9">
    <source>
        <dbReference type="ARBA" id="ARBA00023235"/>
    </source>
</evidence>
<dbReference type="GO" id="GO:0004386">
    <property type="term" value="F:helicase activity"/>
    <property type="evidence" value="ECO:0007669"/>
    <property type="project" value="UniProtKB-KW"/>
</dbReference>
<dbReference type="SUPFAM" id="SSF52540">
    <property type="entry name" value="P-loop containing nucleoside triphosphate hydrolases"/>
    <property type="match status" value="1"/>
</dbReference>
<keyword evidence="4 12" id="KW-0547">Nucleotide-binding</keyword>
<evidence type="ECO:0000256" key="12">
    <source>
        <dbReference type="RuleBase" id="RU362085"/>
    </source>
</evidence>
<evidence type="ECO:0000256" key="13">
    <source>
        <dbReference type="SAM" id="MobiDB-lite"/>
    </source>
</evidence>
<evidence type="ECO:0000256" key="7">
    <source>
        <dbReference type="ARBA" id="ARBA00022840"/>
    </source>
</evidence>
<proteinExistence type="inferred from homology"/>
<keyword evidence="16" id="KW-1185">Reference proteome</keyword>
<dbReference type="Proteomes" id="UP001612915">
    <property type="component" value="Unassembled WGS sequence"/>
</dbReference>
<dbReference type="EMBL" id="JBITLV010000001">
    <property type="protein sequence ID" value="MFI7585984.1"/>
    <property type="molecule type" value="Genomic_DNA"/>
</dbReference>
<organism evidence="15 16">
    <name type="scientific">Spongisporangium articulatum</name>
    <dbReference type="NCBI Taxonomy" id="3362603"/>
    <lineage>
        <taxon>Bacteria</taxon>
        <taxon>Bacillati</taxon>
        <taxon>Actinomycetota</taxon>
        <taxon>Actinomycetes</taxon>
        <taxon>Kineosporiales</taxon>
        <taxon>Kineosporiaceae</taxon>
        <taxon>Spongisporangium</taxon>
    </lineage>
</organism>
<dbReference type="InterPro" id="IPR027417">
    <property type="entry name" value="P-loop_NTPase"/>
</dbReference>
<dbReference type="PROSITE" id="PS51199">
    <property type="entry name" value="SF4_HELICASE"/>
    <property type="match status" value="1"/>
</dbReference>
<dbReference type="NCBIfam" id="TIGR00665">
    <property type="entry name" value="DnaB"/>
    <property type="match status" value="1"/>
</dbReference>
<keyword evidence="3 12" id="KW-0235">DNA replication</keyword>
<dbReference type="InterPro" id="IPR016136">
    <property type="entry name" value="DNA_helicase_N/primase_C"/>
</dbReference>
<dbReference type="EC" id="5.6.2.3" evidence="11 12"/>
<evidence type="ECO:0000313" key="16">
    <source>
        <dbReference type="Proteomes" id="UP001612915"/>
    </source>
</evidence>
<evidence type="ECO:0000256" key="3">
    <source>
        <dbReference type="ARBA" id="ARBA00022705"/>
    </source>
</evidence>
<gene>
    <name evidence="15" type="primary">dnaB</name>
    <name evidence="15" type="ORF">ACIB24_02775</name>
</gene>
<evidence type="ECO:0000256" key="10">
    <source>
        <dbReference type="ARBA" id="ARBA00048954"/>
    </source>
</evidence>
<evidence type="ECO:0000256" key="4">
    <source>
        <dbReference type="ARBA" id="ARBA00022741"/>
    </source>
</evidence>
<evidence type="ECO:0000256" key="1">
    <source>
        <dbReference type="ARBA" id="ARBA00008428"/>
    </source>
</evidence>
<dbReference type="NCBIfam" id="NF004384">
    <property type="entry name" value="PRK05748.1"/>
    <property type="match status" value="1"/>
</dbReference>
<sequence length="456" mass="49746">MPQGGPSDDFGGSGPGRTPPQDIAAEQSVLGGMMLSKDAIADVVEVLRGNDFYRPSHEIVFDAVLDLYGRGEPADAVTVAAELTKRGELSRAGGPAYLHTLISSVPTAANAGYYARIVRERAVLRRLTEAGTRIVQLGFQGADGRGGGDVDEIVNSAQAEIYAVTETRTTEDYAPLSDIIEGAIDEIEASSHRGDGLTGVPTGFADLDRLTNGLHAGQMIVIAARPAMGKSTLGLDIARAAAIHNNMTSVMFSLEMGRNEITMRLLSAEARIPLQHMRKGTMREEDWTRLARTMGDISEAPLFIDDSPNMSLMEIRAKCRRLSQKHDLKLVIIDYLQLMTSGKRVESRQQEVSEFSRALKLLAKELRVPVIALSQLNRGPEQRTDKKPAMSDLRESGSIEQDADMVILLHREDAYEKESPRAGEADFIVAKHRNGPTDTITVAFQGHYSRFVDMAT</sequence>
<keyword evidence="7 12" id="KW-0067">ATP-binding</keyword>
<dbReference type="Pfam" id="PF03796">
    <property type="entry name" value="DnaB_C"/>
    <property type="match status" value="1"/>
</dbReference>
<evidence type="ECO:0000256" key="11">
    <source>
        <dbReference type="NCBIfam" id="TIGR00665"/>
    </source>
</evidence>
<keyword evidence="8 12" id="KW-0238">DNA-binding</keyword>
<evidence type="ECO:0000256" key="5">
    <source>
        <dbReference type="ARBA" id="ARBA00022801"/>
    </source>
</evidence>
<accession>A0ABW8AI02</accession>
<evidence type="ECO:0000259" key="14">
    <source>
        <dbReference type="PROSITE" id="PS51199"/>
    </source>
</evidence>
<keyword evidence="2 12" id="KW-0639">Primosome</keyword>